<dbReference type="EMBL" id="VFML01000001">
    <property type="protein sequence ID" value="TQJ00918.1"/>
    <property type="molecule type" value="Genomic_DNA"/>
</dbReference>
<dbReference type="Gene3D" id="1.10.10.10">
    <property type="entry name" value="Winged helix-like DNA-binding domain superfamily/Winged helix DNA-binding domain"/>
    <property type="match status" value="1"/>
</dbReference>
<dbReference type="InterPro" id="IPR036390">
    <property type="entry name" value="WH_DNA-bd_sf"/>
</dbReference>
<keyword evidence="3" id="KW-0804">Transcription</keyword>
<evidence type="ECO:0000259" key="5">
    <source>
        <dbReference type="PROSITE" id="PS50987"/>
    </source>
</evidence>
<dbReference type="OrthoDB" id="3630048at2"/>
<accession>A0A542DCX1</accession>
<keyword evidence="1" id="KW-0805">Transcription regulation</keyword>
<protein>
    <submittedName>
        <fullName evidence="6">DNA-binding transcriptional ArsR family regulator</fullName>
    </submittedName>
</protein>
<dbReference type="InterPro" id="IPR051081">
    <property type="entry name" value="HTH_MetalResp_TranReg"/>
</dbReference>
<sequence length="115" mass="12339">MTADRAFDALADEVRREILSVLARHGECSAGDIAAKVGRVGRTTVSSHLRVLRTSGVVAERKAGRNRYYSLDSAGPARDALTFLQELFQSSLTELKTTAETTPAEPLPKHSGKAG</sequence>
<evidence type="ECO:0000256" key="2">
    <source>
        <dbReference type="ARBA" id="ARBA00023125"/>
    </source>
</evidence>
<dbReference type="InterPro" id="IPR001845">
    <property type="entry name" value="HTH_ArsR_DNA-bd_dom"/>
</dbReference>
<dbReference type="PANTHER" id="PTHR33154">
    <property type="entry name" value="TRANSCRIPTIONAL REGULATOR, ARSR FAMILY"/>
    <property type="match status" value="1"/>
</dbReference>
<evidence type="ECO:0000313" key="6">
    <source>
        <dbReference type="EMBL" id="TQJ00918.1"/>
    </source>
</evidence>
<dbReference type="NCBIfam" id="NF033788">
    <property type="entry name" value="HTH_metalloreg"/>
    <property type="match status" value="1"/>
</dbReference>
<dbReference type="Proteomes" id="UP000320876">
    <property type="component" value="Unassembled WGS sequence"/>
</dbReference>
<feature type="region of interest" description="Disordered" evidence="4">
    <location>
        <begin position="94"/>
        <end position="115"/>
    </location>
</feature>
<organism evidence="6 7">
    <name type="scientific">Amycolatopsis cihanbeyliensis</name>
    <dbReference type="NCBI Taxonomy" id="1128664"/>
    <lineage>
        <taxon>Bacteria</taxon>
        <taxon>Bacillati</taxon>
        <taxon>Actinomycetota</taxon>
        <taxon>Actinomycetes</taxon>
        <taxon>Pseudonocardiales</taxon>
        <taxon>Pseudonocardiaceae</taxon>
        <taxon>Amycolatopsis</taxon>
    </lineage>
</organism>
<name>A0A542DCX1_AMYCI</name>
<dbReference type="PRINTS" id="PR00778">
    <property type="entry name" value="HTHARSR"/>
</dbReference>
<comment type="caution">
    <text evidence="6">The sequence shown here is derived from an EMBL/GenBank/DDBJ whole genome shotgun (WGS) entry which is preliminary data.</text>
</comment>
<dbReference type="GO" id="GO:0003677">
    <property type="term" value="F:DNA binding"/>
    <property type="evidence" value="ECO:0007669"/>
    <property type="project" value="UniProtKB-KW"/>
</dbReference>
<dbReference type="Pfam" id="PF12840">
    <property type="entry name" value="HTH_20"/>
    <property type="match status" value="1"/>
</dbReference>
<dbReference type="InterPro" id="IPR036388">
    <property type="entry name" value="WH-like_DNA-bd_sf"/>
</dbReference>
<feature type="compositionally biased region" description="Low complexity" evidence="4">
    <location>
        <begin position="94"/>
        <end position="104"/>
    </location>
</feature>
<dbReference type="InterPro" id="IPR011991">
    <property type="entry name" value="ArsR-like_HTH"/>
</dbReference>
<evidence type="ECO:0000256" key="3">
    <source>
        <dbReference type="ARBA" id="ARBA00023163"/>
    </source>
</evidence>
<evidence type="ECO:0000313" key="7">
    <source>
        <dbReference type="Proteomes" id="UP000320876"/>
    </source>
</evidence>
<keyword evidence="7" id="KW-1185">Reference proteome</keyword>
<dbReference type="CDD" id="cd00090">
    <property type="entry name" value="HTH_ARSR"/>
    <property type="match status" value="1"/>
</dbReference>
<dbReference type="AlphaFoldDB" id="A0A542DCX1"/>
<proteinExistence type="predicted"/>
<dbReference type="SUPFAM" id="SSF46785">
    <property type="entry name" value="Winged helix' DNA-binding domain"/>
    <property type="match status" value="1"/>
</dbReference>
<dbReference type="RefSeq" id="WP_141995789.1">
    <property type="nucleotide sequence ID" value="NZ_VFML01000001.1"/>
</dbReference>
<gene>
    <name evidence="6" type="ORF">FB471_0569</name>
</gene>
<feature type="domain" description="HTH arsR-type" evidence="5">
    <location>
        <begin position="1"/>
        <end position="99"/>
    </location>
</feature>
<keyword evidence="2 6" id="KW-0238">DNA-binding</keyword>
<reference evidence="6 7" key="1">
    <citation type="submission" date="2019-06" db="EMBL/GenBank/DDBJ databases">
        <title>Sequencing the genomes of 1000 actinobacteria strains.</title>
        <authorList>
            <person name="Klenk H.-P."/>
        </authorList>
    </citation>
    <scope>NUCLEOTIDE SEQUENCE [LARGE SCALE GENOMIC DNA]</scope>
    <source>
        <strain evidence="6 7">DSM 45679</strain>
    </source>
</reference>
<dbReference type="PROSITE" id="PS50987">
    <property type="entry name" value="HTH_ARSR_2"/>
    <property type="match status" value="1"/>
</dbReference>
<dbReference type="SMART" id="SM00418">
    <property type="entry name" value="HTH_ARSR"/>
    <property type="match status" value="1"/>
</dbReference>
<evidence type="ECO:0000256" key="1">
    <source>
        <dbReference type="ARBA" id="ARBA00023015"/>
    </source>
</evidence>
<evidence type="ECO:0000256" key="4">
    <source>
        <dbReference type="SAM" id="MobiDB-lite"/>
    </source>
</evidence>
<dbReference type="PANTHER" id="PTHR33154:SF33">
    <property type="entry name" value="TRANSCRIPTIONAL REPRESSOR SDPR"/>
    <property type="match status" value="1"/>
</dbReference>
<dbReference type="GO" id="GO:0003700">
    <property type="term" value="F:DNA-binding transcription factor activity"/>
    <property type="evidence" value="ECO:0007669"/>
    <property type="project" value="InterPro"/>
</dbReference>